<evidence type="ECO:0000256" key="1">
    <source>
        <dbReference type="ARBA" id="ARBA00004123"/>
    </source>
</evidence>
<dbReference type="PROSITE" id="PS50048">
    <property type="entry name" value="ZN2_CY6_FUNGAL_2"/>
    <property type="match status" value="1"/>
</dbReference>
<keyword evidence="4" id="KW-0804">Transcription</keyword>
<evidence type="ECO:0000313" key="7">
    <source>
        <dbReference type="EMBL" id="EGV63213.1"/>
    </source>
</evidence>
<keyword evidence="2" id="KW-0805">Transcription regulation</keyword>
<sequence length="604" mass="70602">MITKMEKISKGKVTKSCARCRKHKTRCDSIIRNPLPCSSCAKRNLECFLDIISSNPKRTSNDVLEKLDMEVNSLKESVDHLIYKKSILINLLIKQNPSISEIQNCLELDDYDIKDEELSSSSGDFSISSDVSVAPVSLTKDEVTFHFDNYFKNYHRFLPILPDSLYKEANVNQIYDESKLLFWCIVLTSHLNTDNSKQYLNLSKHVKKLVVEMCWLNTPRSVYVLCSLLVLTTWPIPLSPKEKMNDNLSIKYLSLMRNLSLQLGLHRLEFINEFSHKTNMTITKEINMNNLIRERIYKFITVNSNYWLINLGLLHLNFNGFQEDYVINKATSMNQNTADISEEDRYINSLLKVSIVQQRLHENLNNNNQMQSKLISLNMFEVILNDLKKDTSAISKDNLIELSVEYSKLQLYLYSLDSSLKLSLNDYRVFIYKTLTSCYRVIDLFTNEFPNLYSINQLPIHYKFIVELVSLILERIFYTPLLKSVEDYEILKSKFKTIHLLITKNNESNWNFFNSRLLKIIAKYNEILGHNLLGFIKDSKSLYILTKFNTHQVANMNYEMTWSIYSSTKGKTNFNDFNDREITWDAFGIKDKQLIEYLDNISLV</sequence>
<evidence type="ECO:0000256" key="5">
    <source>
        <dbReference type="ARBA" id="ARBA00023242"/>
    </source>
</evidence>
<keyword evidence="8" id="KW-1185">Reference proteome</keyword>
<dbReference type="Proteomes" id="UP000000707">
    <property type="component" value="Unassembled WGS sequence"/>
</dbReference>
<dbReference type="Pfam" id="PF00172">
    <property type="entry name" value="Zn_clus"/>
    <property type="match status" value="1"/>
</dbReference>
<dbReference type="PANTHER" id="PTHR31845">
    <property type="entry name" value="FINGER DOMAIN PROTEIN, PUTATIVE-RELATED"/>
    <property type="match status" value="1"/>
</dbReference>
<dbReference type="STRING" id="590646.G3B5G0"/>
<evidence type="ECO:0000313" key="8">
    <source>
        <dbReference type="Proteomes" id="UP000000707"/>
    </source>
</evidence>
<accession>G3B5G0</accession>
<dbReference type="Gene3D" id="4.10.240.10">
    <property type="entry name" value="Zn(2)-C6 fungal-type DNA-binding domain"/>
    <property type="match status" value="1"/>
</dbReference>
<comment type="subcellular location">
    <subcellularLocation>
        <location evidence="1">Nucleus</location>
    </subcellularLocation>
</comment>
<keyword evidence="3" id="KW-0238">DNA-binding</keyword>
<dbReference type="HOGENOM" id="CLU_416171_0_0_1"/>
<dbReference type="GO" id="GO:0005634">
    <property type="term" value="C:nucleus"/>
    <property type="evidence" value="ECO:0007669"/>
    <property type="project" value="UniProtKB-SubCell"/>
</dbReference>
<dbReference type="InterPro" id="IPR051089">
    <property type="entry name" value="prtT"/>
</dbReference>
<dbReference type="GO" id="GO:0000976">
    <property type="term" value="F:transcription cis-regulatory region binding"/>
    <property type="evidence" value="ECO:0007669"/>
    <property type="project" value="TreeGrafter"/>
</dbReference>
<dbReference type="InterPro" id="IPR001138">
    <property type="entry name" value="Zn2Cys6_DnaBD"/>
</dbReference>
<dbReference type="AlphaFoldDB" id="G3B5G0"/>
<gene>
    <name evidence="7" type="ORF">CANTEDRAFT_135048</name>
</gene>
<dbReference type="CDD" id="cd00067">
    <property type="entry name" value="GAL4"/>
    <property type="match status" value="1"/>
</dbReference>
<dbReference type="PROSITE" id="PS00463">
    <property type="entry name" value="ZN2_CY6_FUNGAL_1"/>
    <property type="match status" value="1"/>
</dbReference>
<evidence type="ECO:0000256" key="3">
    <source>
        <dbReference type="ARBA" id="ARBA00023125"/>
    </source>
</evidence>
<dbReference type="SUPFAM" id="SSF57701">
    <property type="entry name" value="Zn2/Cys6 DNA-binding domain"/>
    <property type="match status" value="1"/>
</dbReference>
<dbReference type="eggNOG" id="ENOG502QR4T">
    <property type="taxonomic scope" value="Eukaryota"/>
</dbReference>
<reference evidence="7 8" key="1">
    <citation type="journal article" date="2011" name="Proc. Natl. Acad. Sci. U.S.A.">
        <title>Comparative genomics of xylose-fermenting fungi for enhanced biofuel production.</title>
        <authorList>
            <person name="Wohlbach D.J."/>
            <person name="Kuo A."/>
            <person name="Sato T.K."/>
            <person name="Potts K.M."/>
            <person name="Salamov A.A."/>
            <person name="LaButti K.M."/>
            <person name="Sun H."/>
            <person name="Clum A."/>
            <person name="Pangilinan J.L."/>
            <person name="Lindquist E.A."/>
            <person name="Lucas S."/>
            <person name="Lapidus A."/>
            <person name="Jin M."/>
            <person name="Gunawan C."/>
            <person name="Balan V."/>
            <person name="Dale B.E."/>
            <person name="Jeffries T.W."/>
            <person name="Zinkel R."/>
            <person name="Barry K.W."/>
            <person name="Grigoriev I.V."/>
            <person name="Gasch A.P."/>
        </authorList>
    </citation>
    <scope>NUCLEOTIDE SEQUENCE [LARGE SCALE GENOMIC DNA]</scope>
    <source>
        <strain evidence="8">ATCC 10573 / BCRC 21748 / CBS 615 / JCM 9827 / NBRC 10315 / NRRL Y-1498 / VKM Y-70</strain>
    </source>
</reference>
<evidence type="ECO:0000256" key="2">
    <source>
        <dbReference type="ARBA" id="ARBA00023015"/>
    </source>
</evidence>
<evidence type="ECO:0000256" key="4">
    <source>
        <dbReference type="ARBA" id="ARBA00023163"/>
    </source>
</evidence>
<keyword evidence="5" id="KW-0539">Nucleus</keyword>
<organism evidence="8">
    <name type="scientific">Candida tenuis (strain ATCC 10573 / BCRC 21748 / CBS 615 / JCM 9827 / NBRC 10315 / NRRL Y-1498 / VKM Y-70)</name>
    <name type="common">Yeast</name>
    <name type="synonym">Yamadazyma tenuis</name>
    <dbReference type="NCBI Taxonomy" id="590646"/>
    <lineage>
        <taxon>Eukaryota</taxon>
        <taxon>Fungi</taxon>
        <taxon>Dikarya</taxon>
        <taxon>Ascomycota</taxon>
        <taxon>Saccharomycotina</taxon>
        <taxon>Pichiomycetes</taxon>
        <taxon>Debaryomycetaceae</taxon>
        <taxon>Yamadazyma</taxon>
    </lineage>
</organism>
<dbReference type="InterPro" id="IPR036864">
    <property type="entry name" value="Zn2-C6_fun-type_DNA-bd_sf"/>
</dbReference>
<protein>
    <recommendedName>
        <fullName evidence="6">Zn(2)-C6 fungal-type domain-containing protein</fullName>
    </recommendedName>
</protein>
<dbReference type="OrthoDB" id="3163292at2759"/>
<evidence type="ECO:0000259" key="6">
    <source>
        <dbReference type="PROSITE" id="PS50048"/>
    </source>
</evidence>
<name>G3B5G0_CANTC</name>
<dbReference type="GO" id="GO:0008270">
    <property type="term" value="F:zinc ion binding"/>
    <property type="evidence" value="ECO:0007669"/>
    <property type="project" value="InterPro"/>
</dbReference>
<dbReference type="SMART" id="SM00066">
    <property type="entry name" value="GAL4"/>
    <property type="match status" value="1"/>
</dbReference>
<feature type="domain" description="Zn(2)-C6 fungal-type" evidence="6">
    <location>
        <begin position="16"/>
        <end position="49"/>
    </location>
</feature>
<dbReference type="GO" id="GO:0000981">
    <property type="term" value="F:DNA-binding transcription factor activity, RNA polymerase II-specific"/>
    <property type="evidence" value="ECO:0007669"/>
    <property type="project" value="InterPro"/>
</dbReference>
<dbReference type="PANTHER" id="PTHR31845:SF6">
    <property type="entry name" value="TRANSCRIPTION FACTOR SEF1-RELATED"/>
    <property type="match status" value="1"/>
</dbReference>
<dbReference type="EMBL" id="GL996524">
    <property type="protein sequence ID" value="EGV63213.1"/>
    <property type="molecule type" value="Genomic_DNA"/>
</dbReference>
<proteinExistence type="predicted"/>